<proteinExistence type="predicted"/>
<accession>A0ABT8GI35</accession>
<name>A0ABT8GI35_9MICO</name>
<reference evidence="2" key="1">
    <citation type="submission" date="2023-06" db="EMBL/GenBank/DDBJ databases">
        <title>Egi l300058.</title>
        <authorList>
            <person name="Gao L."/>
            <person name="Fang B.-Z."/>
            <person name="Li W.-J."/>
        </authorList>
    </citation>
    <scope>NUCLEOTIDE SEQUENCE</scope>
    <source>
        <strain evidence="2">EGI L300058</strain>
    </source>
</reference>
<dbReference type="RefSeq" id="WP_301142605.1">
    <property type="nucleotide sequence ID" value="NZ_JAUHQA010000001.1"/>
</dbReference>
<feature type="region of interest" description="Disordered" evidence="1">
    <location>
        <begin position="1"/>
        <end position="73"/>
    </location>
</feature>
<gene>
    <name evidence="2" type="ORF">QQX02_09175</name>
</gene>
<keyword evidence="3" id="KW-1185">Reference proteome</keyword>
<dbReference type="EMBL" id="JAUHQA010000001">
    <property type="protein sequence ID" value="MDN4481091.1"/>
    <property type="molecule type" value="Genomic_DNA"/>
</dbReference>
<feature type="compositionally biased region" description="Basic and acidic residues" evidence="1">
    <location>
        <begin position="50"/>
        <end position="73"/>
    </location>
</feature>
<organism evidence="2 3">
    <name type="scientific">Demequina muriae</name>
    <dbReference type="NCBI Taxonomy" id="3051664"/>
    <lineage>
        <taxon>Bacteria</taxon>
        <taxon>Bacillati</taxon>
        <taxon>Actinomycetota</taxon>
        <taxon>Actinomycetes</taxon>
        <taxon>Micrococcales</taxon>
        <taxon>Demequinaceae</taxon>
        <taxon>Demequina</taxon>
    </lineage>
</organism>
<evidence type="ECO:0000313" key="2">
    <source>
        <dbReference type="EMBL" id="MDN4481091.1"/>
    </source>
</evidence>
<evidence type="ECO:0000313" key="3">
    <source>
        <dbReference type="Proteomes" id="UP001172708"/>
    </source>
</evidence>
<protein>
    <submittedName>
        <fullName evidence="2">Uncharacterized protein</fullName>
    </submittedName>
</protein>
<dbReference type="Proteomes" id="UP001172708">
    <property type="component" value="Unassembled WGS sequence"/>
</dbReference>
<evidence type="ECO:0000256" key="1">
    <source>
        <dbReference type="SAM" id="MobiDB-lite"/>
    </source>
</evidence>
<sequence length="73" mass="8118">MPDPTDQSKEEFHEGTEALQSIADDVEAERERSGSGTNLPNDDDTAEGEAETREDHLEPDVATPLDHRLDEQK</sequence>
<comment type="caution">
    <text evidence="2">The sequence shown here is derived from an EMBL/GenBank/DDBJ whole genome shotgun (WGS) entry which is preliminary data.</text>
</comment>
<feature type="compositionally biased region" description="Basic and acidic residues" evidence="1">
    <location>
        <begin position="1"/>
        <end position="16"/>
    </location>
</feature>